<dbReference type="SUPFAM" id="SSF53474">
    <property type="entry name" value="alpha/beta-Hydrolases"/>
    <property type="match status" value="1"/>
</dbReference>
<dbReference type="GO" id="GO:0047372">
    <property type="term" value="F:monoacylglycerol lipase activity"/>
    <property type="evidence" value="ECO:0007669"/>
    <property type="project" value="TreeGrafter"/>
</dbReference>
<reference evidence="5" key="1">
    <citation type="submission" date="2021-12" db="EMBL/GenBank/DDBJ databases">
        <authorList>
            <person name="King R."/>
        </authorList>
    </citation>
    <scope>NUCLEOTIDE SEQUENCE</scope>
</reference>
<dbReference type="InterPro" id="IPR029058">
    <property type="entry name" value="AB_hydrolase_fold"/>
</dbReference>
<feature type="domain" description="AB hydrolase-1" evidence="3">
    <location>
        <begin position="248"/>
        <end position="382"/>
    </location>
</feature>
<sequence length="532" mass="60552">MSTFKAIWNCMFSPRLIKIYGNRDPQENVYQPGTIEKWGDTVINSLFVIWKIGVYTSPFLVGILYQRGYFESDSWVTFTRLVTSVGVILIVSYCCRGMSRAQNPNYMKFLNTLENARKDNINAKKELKSYDYEFFAWPIDFTVTEKTQILGKRNLKDKSVRQSIIKDITSIPLKIIAYLAIHTFGIRLIYPGTIGFLKAILEPSLLQGRSRLVDVLKGERFKLHTADGNDIDSIFIDKRNVSANGNILVICCEGNAGFYEVGIAMTPIEADYSVIGWNHPGFGESTGRPYPSQEQNAIDAVVQFAINKLKFKIENIVFFGWSIGGYSSSWAAMTYPECKGIILDATFDDILPLAINYMPAWWEPIVNIAIREQINLNVTEQLLQYPGPISLIRRTEDEVICLQEGNISSNRGNVLLIKLLQHRYPFILKDAQVSLLQEYLALTGNCQDDITSKHGVDVHKCESLIQSYVSEYSKSYPMNIGEDFSTTERNQLTLFLAKRYLKDLKATHCINLPIEMFQLPWDTPIEEGFVLT</sequence>
<protein>
    <recommendedName>
        <fullName evidence="7">Abhydrolase domain-containing protein 16A</fullName>
    </recommendedName>
</protein>
<dbReference type="OrthoDB" id="6412627at2759"/>
<dbReference type="InterPro" id="IPR000073">
    <property type="entry name" value="AB_hydrolase_1"/>
</dbReference>
<dbReference type="InterPro" id="IPR054518">
    <property type="entry name" value="ABHD16_N"/>
</dbReference>
<keyword evidence="2" id="KW-0812">Transmembrane</keyword>
<dbReference type="EMBL" id="OV121132">
    <property type="protein sequence ID" value="CAH0547325.1"/>
    <property type="molecule type" value="Genomic_DNA"/>
</dbReference>
<feature type="transmembrane region" description="Helical" evidence="2">
    <location>
        <begin position="46"/>
        <end position="65"/>
    </location>
</feature>
<dbReference type="Pfam" id="PF00561">
    <property type="entry name" value="Abhydrolase_1"/>
    <property type="match status" value="1"/>
</dbReference>
<evidence type="ECO:0000313" key="6">
    <source>
        <dbReference type="Proteomes" id="UP001154078"/>
    </source>
</evidence>
<dbReference type="GO" id="GO:0012505">
    <property type="term" value="C:endomembrane system"/>
    <property type="evidence" value="ECO:0007669"/>
    <property type="project" value="TreeGrafter"/>
</dbReference>
<keyword evidence="2" id="KW-1133">Transmembrane helix</keyword>
<keyword evidence="2" id="KW-0472">Membrane</keyword>
<proteinExistence type="predicted"/>
<dbReference type="GO" id="GO:0052651">
    <property type="term" value="P:monoacylglycerol catabolic process"/>
    <property type="evidence" value="ECO:0007669"/>
    <property type="project" value="TreeGrafter"/>
</dbReference>
<dbReference type="PANTHER" id="PTHR12277:SF72">
    <property type="entry name" value="BAT5L PROTEIN"/>
    <property type="match status" value="1"/>
</dbReference>
<dbReference type="GO" id="GO:0006660">
    <property type="term" value="P:phosphatidylserine catabolic process"/>
    <property type="evidence" value="ECO:0007669"/>
    <property type="project" value="TreeGrafter"/>
</dbReference>
<dbReference type="Gene3D" id="3.40.50.1820">
    <property type="entry name" value="alpha/beta hydrolase"/>
    <property type="match status" value="1"/>
</dbReference>
<keyword evidence="6" id="KW-1185">Reference proteome</keyword>
<feature type="domain" description="Phosphatidylserine Lipase ABHD16 N-terminal" evidence="4">
    <location>
        <begin position="6"/>
        <end position="133"/>
    </location>
</feature>
<dbReference type="AlphaFoldDB" id="A0A9P0ART6"/>
<evidence type="ECO:0000259" key="4">
    <source>
        <dbReference type="Pfam" id="PF22990"/>
    </source>
</evidence>
<dbReference type="Pfam" id="PF22990">
    <property type="entry name" value="ABHD16_N"/>
    <property type="match status" value="1"/>
</dbReference>
<keyword evidence="1" id="KW-0175">Coiled coil</keyword>
<feature type="coiled-coil region" evidence="1">
    <location>
        <begin position="106"/>
        <end position="133"/>
    </location>
</feature>
<feature type="transmembrane region" description="Helical" evidence="2">
    <location>
        <begin position="77"/>
        <end position="95"/>
    </location>
</feature>
<evidence type="ECO:0008006" key="7">
    <source>
        <dbReference type="Google" id="ProtNLM"/>
    </source>
</evidence>
<name>A0A9P0ART6_BRAAE</name>
<accession>A0A9P0ART6</accession>
<evidence type="ECO:0000259" key="3">
    <source>
        <dbReference type="Pfam" id="PF00561"/>
    </source>
</evidence>
<feature type="transmembrane region" description="Helical" evidence="2">
    <location>
        <begin position="171"/>
        <end position="190"/>
    </location>
</feature>
<gene>
    <name evidence="5" type="ORF">MELIAE_LOCUS1340</name>
</gene>
<organism evidence="5 6">
    <name type="scientific">Brassicogethes aeneus</name>
    <name type="common">Rape pollen beetle</name>
    <name type="synonym">Meligethes aeneus</name>
    <dbReference type="NCBI Taxonomy" id="1431903"/>
    <lineage>
        <taxon>Eukaryota</taxon>
        <taxon>Metazoa</taxon>
        <taxon>Ecdysozoa</taxon>
        <taxon>Arthropoda</taxon>
        <taxon>Hexapoda</taxon>
        <taxon>Insecta</taxon>
        <taxon>Pterygota</taxon>
        <taxon>Neoptera</taxon>
        <taxon>Endopterygota</taxon>
        <taxon>Coleoptera</taxon>
        <taxon>Polyphaga</taxon>
        <taxon>Cucujiformia</taxon>
        <taxon>Nitidulidae</taxon>
        <taxon>Meligethinae</taxon>
        <taxon>Brassicogethes</taxon>
    </lineage>
</organism>
<dbReference type="PANTHER" id="PTHR12277">
    <property type="entry name" value="ALPHA/BETA HYDROLASE DOMAIN-CONTAINING PROTEIN"/>
    <property type="match status" value="1"/>
</dbReference>
<dbReference type="Proteomes" id="UP001154078">
    <property type="component" value="Chromosome 1"/>
</dbReference>
<evidence type="ECO:0000256" key="2">
    <source>
        <dbReference type="SAM" id="Phobius"/>
    </source>
</evidence>
<dbReference type="GO" id="GO:0004620">
    <property type="term" value="F:phospholipase activity"/>
    <property type="evidence" value="ECO:0007669"/>
    <property type="project" value="TreeGrafter"/>
</dbReference>
<evidence type="ECO:0000313" key="5">
    <source>
        <dbReference type="EMBL" id="CAH0547325.1"/>
    </source>
</evidence>
<evidence type="ECO:0000256" key="1">
    <source>
        <dbReference type="SAM" id="Coils"/>
    </source>
</evidence>